<protein>
    <submittedName>
        <fullName evidence="1">(northern house mosquito) hypothetical protein</fullName>
    </submittedName>
</protein>
<organism evidence="1">
    <name type="scientific">Culex pipiens</name>
    <name type="common">House mosquito</name>
    <dbReference type="NCBI Taxonomy" id="7175"/>
    <lineage>
        <taxon>Eukaryota</taxon>
        <taxon>Metazoa</taxon>
        <taxon>Ecdysozoa</taxon>
        <taxon>Arthropoda</taxon>
        <taxon>Hexapoda</taxon>
        <taxon>Insecta</taxon>
        <taxon>Pterygota</taxon>
        <taxon>Neoptera</taxon>
        <taxon>Endopterygota</taxon>
        <taxon>Diptera</taxon>
        <taxon>Nematocera</taxon>
        <taxon>Culicoidea</taxon>
        <taxon>Culicidae</taxon>
        <taxon>Culicinae</taxon>
        <taxon>Culicini</taxon>
        <taxon>Culex</taxon>
        <taxon>Culex</taxon>
    </lineage>
</organism>
<dbReference type="EMBL" id="HBUE01006029">
    <property type="protein sequence ID" value="CAG6446069.1"/>
    <property type="molecule type" value="Transcribed_RNA"/>
</dbReference>
<dbReference type="EMBL" id="HBUE01006034">
    <property type="protein sequence ID" value="CAG6446070.1"/>
    <property type="molecule type" value="Transcribed_RNA"/>
</dbReference>
<dbReference type="AlphaFoldDB" id="A0A8D8EUD7"/>
<evidence type="ECO:0000313" key="1">
    <source>
        <dbReference type="EMBL" id="CAG6446069.1"/>
    </source>
</evidence>
<name>A0A8D8EUD7_CULPI</name>
<proteinExistence type="predicted"/>
<accession>A0A8D8EUD7</accession>
<reference evidence="1" key="1">
    <citation type="submission" date="2021-05" db="EMBL/GenBank/DDBJ databases">
        <authorList>
            <person name="Alioto T."/>
            <person name="Alioto T."/>
            <person name="Gomez Garrido J."/>
        </authorList>
    </citation>
    <scope>NUCLEOTIDE SEQUENCE</scope>
</reference>
<sequence length="117" mass="13796">MLCFVLTQIGRTFRSVLRSLDSPPPVHSHPNNSAASGERRWVSFTLWQIEKKIIQNSHPSKKEAPFLLSCSVIVFQFWTIHSCVCVHLFQLFLRQNFEKSLNCIKKMRYVIFERRTK</sequence>